<keyword evidence="3" id="KW-1185">Reference proteome</keyword>
<dbReference type="InterPro" id="IPR014716">
    <property type="entry name" value="Fibrinogen_a/b/g_C_1"/>
</dbReference>
<dbReference type="OrthoDB" id="5874307at2759"/>
<dbReference type="InterPro" id="IPR000742">
    <property type="entry name" value="EGF"/>
</dbReference>
<evidence type="ECO:0000313" key="3">
    <source>
        <dbReference type="Proteomes" id="UP001152320"/>
    </source>
</evidence>
<dbReference type="SUPFAM" id="SSF56496">
    <property type="entry name" value="Fibrinogen C-terminal domain-like"/>
    <property type="match status" value="1"/>
</dbReference>
<organism evidence="2 3">
    <name type="scientific">Holothuria leucospilota</name>
    <name type="common">Black long sea cucumber</name>
    <name type="synonym">Mertensiothuria leucospilota</name>
    <dbReference type="NCBI Taxonomy" id="206669"/>
    <lineage>
        <taxon>Eukaryota</taxon>
        <taxon>Metazoa</taxon>
        <taxon>Echinodermata</taxon>
        <taxon>Eleutherozoa</taxon>
        <taxon>Echinozoa</taxon>
        <taxon>Holothuroidea</taxon>
        <taxon>Aspidochirotacea</taxon>
        <taxon>Aspidochirotida</taxon>
        <taxon>Holothuriidae</taxon>
        <taxon>Holothuria</taxon>
    </lineage>
</organism>
<evidence type="ECO:0000313" key="2">
    <source>
        <dbReference type="EMBL" id="KAJ8033296.1"/>
    </source>
</evidence>
<dbReference type="PROSITE" id="PS01186">
    <property type="entry name" value="EGF_2"/>
    <property type="match status" value="1"/>
</dbReference>
<dbReference type="InterPro" id="IPR036056">
    <property type="entry name" value="Fibrinogen-like_C"/>
</dbReference>
<sequence length="118" mass="13433">MNAQCTCLPGFYGNGVNCTRFHDCQDLFDAGYTAEGVYTLKPSGWSGPPFDVYCKEGWMVGYGDFVCYFSAFPIPTLSVTAHVRRRVRGTLSTLEHLLSRLFYAFKVRPVWHRLKCCK</sequence>
<feature type="domain" description="EGF-like" evidence="1">
    <location>
        <begin position="5"/>
        <end position="18"/>
    </location>
</feature>
<dbReference type="Gene3D" id="3.90.215.10">
    <property type="entry name" value="Gamma Fibrinogen, chain A, domain 1"/>
    <property type="match status" value="1"/>
</dbReference>
<accession>A0A9Q1BUZ0</accession>
<name>A0A9Q1BUZ0_HOLLE</name>
<comment type="caution">
    <text evidence="2">The sequence shown here is derived from an EMBL/GenBank/DDBJ whole genome shotgun (WGS) entry which is preliminary data.</text>
</comment>
<dbReference type="EMBL" id="JAIZAY010000011">
    <property type="protein sequence ID" value="KAJ8033296.1"/>
    <property type="molecule type" value="Genomic_DNA"/>
</dbReference>
<reference evidence="2" key="1">
    <citation type="submission" date="2021-10" db="EMBL/GenBank/DDBJ databases">
        <title>Tropical sea cucumber genome reveals ecological adaptation and Cuvierian tubules defense mechanism.</title>
        <authorList>
            <person name="Chen T."/>
        </authorList>
    </citation>
    <scope>NUCLEOTIDE SEQUENCE</scope>
    <source>
        <strain evidence="2">Nanhai2018</strain>
        <tissue evidence="2">Muscle</tissue>
    </source>
</reference>
<evidence type="ECO:0000259" key="1">
    <source>
        <dbReference type="PROSITE" id="PS01186"/>
    </source>
</evidence>
<proteinExistence type="predicted"/>
<gene>
    <name evidence="2" type="ORF">HOLleu_23487</name>
</gene>
<dbReference type="AlphaFoldDB" id="A0A9Q1BUZ0"/>
<protein>
    <recommendedName>
        <fullName evidence="1">EGF-like domain-containing protein</fullName>
    </recommendedName>
</protein>
<dbReference type="Proteomes" id="UP001152320">
    <property type="component" value="Chromosome 11"/>
</dbReference>